<dbReference type="Gene3D" id="1.10.10.10">
    <property type="entry name" value="Winged helix-like DNA-binding domain superfamily/Winged helix DNA-binding domain"/>
    <property type="match status" value="1"/>
</dbReference>
<keyword evidence="4 7" id="KW-0238">DNA-binding</keyword>
<sequence>MSNRILIVDDDPDILSMLTRFFTNYTPRYLVDTAIDAQNALSQLTKSPDLILLDVNLPDIDGFTLINQIRQLSTVPIIFLTARVSDQDKIHGLSSGGDDYVVKPFSLGELSARVSAHLRRETTPKHQDQIAVFGCTIINYTSKTVCVDSHLLNLAQKQYQLIEILSQNPNQVFSREQLYERVWGYDALGNSHVIAEHVRRIRGQFEQYHVTPPIETVWGVGYRWTS</sequence>
<dbReference type="AlphaFoldDB" id="A0A0R2A8N5"/>
<dbReference type="EMBL" id="AYYY01000014">
    <property type="protein sequence ID" value="KRM61924.1"/>
    <property type="molecule type" value="Genomic_DNA"/>
</dbReference>
<dbReference type="GO" id="GO:0000976">
    <property type="term" value="F:transcription cis-regulatory region binding"/>
    <property type="evidence" value="ECO:0007669"/>
    <property type="project" value="TreeGrafter"/>
</dbReference>
<dbReference type="Proteomes" id="UP000051733">
    <property type="component" value="Unassembled WGS sequence"/>
</dbReference>
<dbReference type="GO" id="GO:0005829">
    <property type="term" value="C:cytosol"/>
    <property type="evidence" value="ECO:0007669"/>
    <property type="project" value="TreeGrafter"/>
</dbReference>
<dbReference type="InterPro" id="IPR036388">
    <property type="entry name" value="WH-like_DNA-bd_sf"/>
</dbReference>
<feature type="domain" description="Response regulatory" evidence="8">
    <location>
        <begin position="4"/>
        <end position="118"/>
    </location>
</feature>
<evidence type="ECO:0000256" key="3">
    <source>
        <dbReference type="ARBA" id="ARBA00023015"/>
    </source>
</evidence>
<dbReference type="GO" id="GO:0006355">
    <property type="term" value="P:regulation of DNA-templated transcription"/>
    <property type="evidence" value="ECO:0007669"/>
    <property type="project" value="InterPro"/>
</dbReference>
<dbReference type="GO" id="GO:0000156">
    <property type="term" value="F:phosphorelay response regulator activity"/>
    <property type="evidence" value="ECO:0007669"/>
    <property type="project" value="TreeGrafter"/>
</dbReference>
<evidence type="ECO:0000259" key="8">
    <source>
        <dbReference type="PROSITE" id="PS50110"/>
    </source>
</evidence>
<name>A0A0R2A8N5_9LACO</name>
<evidence type="ECO:0000256" key="2">
    <source>
        <dbReference type="ARBA" id="ARBA00023012"/>
    </source>
</evidence>
<dbReference type="PANTHER" id="PTHR48111">
    <property type="entry name" value="REGULATOR OF RPOS"/>
    <property type="match status" value="1"/>
</dbReference>
<dbReference type="Pfam" id="PF00072">
    <property type="entry name" value="Response_reg"/>
    <property type="match status" value="1"/>
</dbReference>
<comment type="caution">
    <text evidence="10">The sequence shown here is derived from an EMBL/GenBank/DDBJ whole genome shotgun (WGS) entry which is preliminary data.</text>
</comment>
<dbReference type="Gene3D" id="3.40.50.2300">
    <property type="match status" value="1"/>
</dbReference>
<feature type="DNA-binding region" description="OmpR/PhoB-type" evidence="7">
    <location>
        <begin position="128"/>
        <end position="226"/>
    </location>
</feature>
<dbReference type="InterPro" id="IPR039420">
    <property type="entry name" value="WalR-like"/>
</dbReference>
<keyword evidence="11" id="KW-1185">Reference proteome</keyword>
<dbReference type="InterPro" id="IPR011006">
    <property type="entry name" value="CheY-like_superfamily"/>
</dbReference>
<feature type="domain" description="OmpR/PhoB-type" evidence="9">
    <location>
        <begin position="128"/>
        <end position="226"/>
    </location>
</feature>
<evidence type="ECO:0000256" key="7">
    <source>
        <dbReference type="PROSITE-ProRule" id="PRU01091"/>
    </source>
</evidence>
<protein>
    <submittedName>
        <fullName evidence="10">OmpR family DNA-binding response regulator</fullName>
    </submittedName>
</protein>
<keyword evidence="3" id="KW-0805">Transcription regulation</keyword>
<dbReference type="InterPro" id="IPR001867">
    <property type="entry name" value="OmpR/PhoB-type_DNA-bd"/>
</dbReference>
<dbReference type="SUPFAM" id="SSF52172">
    <property type="entry name" value="CheY-like"/>
    <property type="match status" value="1"/>
</dbReference>
<evidence type="ECO:0000256" key="4">
    <source>
        <dbReference type="ARBA" id="ARBA00023125"/>
    </source>
</evidence>
<feature type="modified residue" description="4-aspartylphosphate" evidence="6">
    <location>
        <position position="54"/>
    </location>
</feature>
<dbReference type="PROSITE" id="PS51755">
    <property type="entry name" value="OMPR_PHOB"/>
    <property type="match status" value="1"/>
</dbReference>
<dbReference type="CDD" id="cd17574">
    <property type="entry name" value="REC_OmpR"/>
    <property type="match status" value="1"/>
</dbReference>
<organism evidence="10 11">
    <name type="scientific">Paucilactobacillus vaccinostercus DSM 20634</name>
    <dbReference type="NCBI Taxonomy" id="1423813"/>
    <lineage>
        <taxon>Bacteria</taxon>
        <taxon>Bacillati</taxon>
        <taxon>Bacillota</taxon>
        <taxon>Bacilli</taxon>
        <taxon>Lactobacillales</taxon>
        <taxon>Lactobacillaceae</taxon>
        <taxon>Paucilactobacillus</taxon>
    </lineage>
</organism>
<dbReference type="SMART" id="SM00448">
    <property type="entry name" value="REC"/>
    <property type="match status" value="1"/>
</dbReference>
<dbReference type="STRING" id="1423813.FC26_GL000995"/>
<evidence type="ECO:0000313" key="10">
    <source>
        <dbReference type="EMBL" id="KRM61924.1"/>
    </source>
</evidence>
<dbReference type="PATRIC" id="fig|1423813.3.peg.1019"/>
<dbReference type="Gene3D" id="6.10.250.690">
    <property type="match status" value="1"/>
</dbReference>
<keyword evidence="2" id="KW-0902">Two-component regulatory system</keyword>
<dbReference type="PANTHER" id="PTHR48111:SF2">
    <property type="entry name" value="RESPONSE REGULATOR SAER"/>
    <property type="match status" value="1"/>
</dbReference>
<dbReference type="SMART" id="SM00862">
    <property type="entry name" value="Trans_reg_C"/>
    <property type="match status" value="1"/>
</dbReference>
<evidence type="ECO:0000256" key="6">
    <source>
        <dbReference type="PROSITE-ProRule" id="PRU00169"/>
    </source>
</evidence>
<accession>A0A0R2A8N5</accession>
<dbReference type="PROSITE" id="PS50110">
    <property type="entry name" value="RESPONSE_REGULATORY"/>
    <property type="match status" value="1"/>
</dbReference>
<gene>
    <name evidence="10" type="ORF">FC26_GL000995</name>
</gene>
<dbReference type="Pfam" id="PF00486">
    <property type="entry name" value="Trans_reg_C"/>
    <property type="match status" value="1"/>
</dbReference>
<keyword evidence="5" id="KW-0804">Transcription</keyword>
<dbReference type="RefSeq" id="WP_057777865.1">
    <property type="nucleotide sequence ID" value="NZ_AYYY01000014.1"/>
</dbReference>
<evidence type="ECO:0000256" key="1">
    <source>
        <dbReference type="ARBA" id="ARBA00022553"/>
    </source>
</evidence>
<evidence type="ECO:0000256" key="5">
    <source>
        <dbReference type="ARBA" id="ARBA00023163"/>
    </source>
</evidence>
<evidence type="ECO:0000313" key="11">
    <source>
        <dbReference type="Proteomes" id="UP000051733"/>
    </source>
</evidence>
<dbReference type="InterPro" id="IPR001789">
    <property type="entry name" value="Sig_transdc_resp-reg_receiver"/>
</dbReference>
<proteinExistence type="predicted"/>
<dbReference type="OrthoDB" id="9790442at2"/>
<reference evidence="10 11" key="1">
    <citation type="journal article" date="2015" name="Genome Announc.">
        <title>Expanding the biotechnology potential of lactobacilli through comparative genomics of 213 strains and associated genera.</title>
        <authorList>
            <person name="Sun Z."/>
            <person name="Harris H.M."/>
            <person name="McCann A."/>
            <person name="Guo C."/>
            <person name="Argimon S."/>
            <person name="Zhang W."/>
            <person name="Yang X."/>
            <person name="Jeffery I.B."/>
            <person name="Cooney J.C."/>
            <person name="Kagawa T.F."/>
            <person name="Liu W."/>
            <person name="Song Y."/>
            <person name="Salvetti E."/>
            <person name="Wrobel A."/>
            <person name="Rasinkangas P."/>
            <person name="Parkhill J."/>
            <person name="Rea M.C."/>
            <person name="O'Sullivan O."/>
            <person name="Ritari J."/>
            <person name="Douillard F.P."/>
            <person name="Paul Ross R."/>
            <person name="Yang R."/>
            <person name="Briner A.E."/>
            <person name="Felis G.E."/>
            <person name="de Vos W.M."/>
            <person name="Barrangou R."/>
            <person name="Klaenhammer T.R."/>
            <person name="Caufield P.W."/>
            <person name="Cui Y."/>
            <person name="Zhang H."/>
            <person name="O'Toole P.W."/>
        </authorList>
    </citation>
    <scope>NUCLEOTIDE SEQUENCE [LARGE SCALE GENOMIC DNA]</scope>
    <source>
        <strain evidence="10 11">DSM 20634</strain>
    </source>
</reference>
<keyword evidence="1 6" id="KW-0597">Phosphoprotein</keyword>
<dbReference type="GO" id="GO:0032993">
    <property type="term" value="C:protein-DNA complex"/>
    <property type="evidence" value="ECO:0007669"/>
    <property type="project" value="TreeGrafter"/>
</dbReference>
<evidence type="ECO:0000259" key="9">
    <source>
        <dbReference type="PROSITE" id="PS51755"/>
    </source>
</evidence>
<dbReference type="CDD" id="cd00383">
    <property type="entry name" value="trans_reg_C"/>
    <property type="match status" value="1"/>
</dbReference>